<gene>
    <name evidence="3" type="ORF">EJ913_23110</name>
</gene>
<reference evidence="3 4" key="1">
    <citation type="submission" date="2018-12" db="EMBL/GenBank/DDBJ databases">
        <authorList>
            <person name="Yang Y."/>
        </authorList>
    </citation>
    <scope>NUCLEOTIDE SEQUENCE [LARGE SCALE GENOMIC DNA]</scope>
    <source>
        <strain evidence="3 4">GSF71</strain>
    </source>
</reference>
<dbReference type="Gene3D" id="2.150.10.10">
    <property type="entry name" value="Serralysin-like metalloprotease, C-terminal"/>
    <property type="match status" value="2"/>
</dbReference>
<sequence>MTKYKYGTSGADNIHSNSLYYDTEPTAVFAGAGNDTVIGGGGVDYLYGEDGNDYLEDSSGFGALYGGNGNDILVAGAGQSTMDGGSGNDFFYFMNSSTGYFNVVGGDPGDTDVIVALASNTRIGLTSITGIDSISGGGFGNVTIGANPNGAYLDFTNVALSGIASINGSDGADTIIGSAGNDLIIGGWLGDDVLQGGAGNDTLKGDGGTMMTGGTGADLFVCSAGTLATPLVVTDFNALDGDLIGLPNGSAWSAWDVAGGTQLVATFGANKTRVMTLSGITADQVQSSWFITAT</sequence>
<dbReference type="GO" id="GO:0005509">
    <property type="term" value="F:calcium ion binding"/>
    <property type="evidence" value="ECO:0007669"/>
    <property type="project" value="InterPro"/>
</dbReference>
<dbReference type="InterPro" id="IPR011049">
    <property type="entry name" value="Serralysin-like_metalloprot_C"/>
</dbReference>
<evidence type="ECO:0000313" key="4">
    <source>
        <dbReference type="Proteomes" id="UP000280346"/>
    </source>
</evidence>
<organism evidence="3 4">
    <name type="scientific">Azospirillum doebereinerae</name>
    <dbReference type="NCBI Taxonomy" id="92933"/>
    <lineage>
        <taxon>Bacteria</taxon>
        <taxon>Pseudomonadati</taxon>
        <taxon>Pseudomonadota</taxon>
        <taxon>Alphaproteobacteria</taxon>
        <taxon>Rhodospirillales</taxon>
        <taxon>Azospirillaceae</taxon>
        <taxon>Azospirillum</taxon>
    </lineage>
</organism>
<dbReference type="Pfam" id="PF00353">
    <property type="entry name" value="HemolysinCabind"/>
    <property type="match status" value="4"/>
</dbReference>
<dbReference type="InterPro" id="IPR001343">
    <property type="entry name" value="Hemolysn_Ca-bd"/>
</dbReference>
<keyword evidence="4" id="KW-1185">Reference proteome</keyword>
<dbReference type="PANTHER" id="PTHR38340">
    <property type="entry name" value="S-LAYER PROTEIN"/>
    <property type="match status" value="1"/>
</dbReference>
<evidence type="ECO:0000313" key="3">
    <source>
        <dbReference type="EMBL" id="RUQ66406.1"/>
    </source>
</evidence>
<dbReference type="SUPFAM" id="SSF51120">
    <property type="entry name" value="beta-Roll"/>
    <property type="match status" value="2"/>
</dbReference>
<evidence type="ECO:0000256" key="1">
    <source>
        <dbReference type="ARBA" id="ARBA00004613"/>
    </source>
</evidence>
<keyword evidence="2" id="KW-0964">Secreted</keyword>
<dbReference type="OrthoDB" id="7302618at2"/>
<dbReference type="RefSeq" id="WP_127002321.1">
    <property type="nucleotide sequence ID" value="NZ_JBNPXW010000019.1"/>
</dbReference>
<dbReference type="Proteomes" id="UP000280346">
    <property type="component" value="Unassembled WGS sequence"/>
</dbReference>
<dbReference type="GO" id="GO:0005576">
    <property type="term" value="C:extracellular region"/>
    <property type="evidence" value="ECO:0007669"/>
    <property type="project" value="UniProtKB-SubCell"/>
</dbReference>
<evidence type="ECO:0000256" key="2">
    <source>
        <dbReference type="ARBA" id="ARBA00022525"/>
    </source>
</evidence>
<name>A0A433J3P9_9PROT</name>
<comment type="caution">
    <text evidence="3">The sequence shown here is derived from an EMBL/GenBank/DDBJ whole genome shotgun (WGS) entry which is preliminary data.</text>
</comment>
<accession>A0A433J3P9</accession>
<dbReference type="PANTHER" id="PTHR38340:SF1">
    <property type="entry name" value="S-LAYER PROTEIN"/>
    <property type="match status" value="1"/>
</dbReference>
<dbReference type="PRINTS" id="PR00313">
    <property type="entry name" value="CABNDNGRPT"/>
</dbReference>
<dbReference type="InterPro" id="IPR018511">
    <property type="entry name" value="Hemolysin-typ_Ca-bd_CS"/>
</dbReference>
<dbReference type="InterPro" id="IPR050557">
    <property type="entry name" value="RTX_toxin/Mannuronan_C5-epim"/>
</dbReference>
<dbReference type="PROSITE" id="PS00330">
    <property type="entry name" value="HEMOLYSIN_CALCIUM"/>
    <property type="match status" value="1"/>
</dbReference>
<dbReference type="EMBL" id="RZIJ01000021">
    <property type="protein sequence ID" value="RUQ66406.1"/>
    <property type="molecule type" value="Genomic_DNA"/>
</dbReference>
<dbReference type="AlphaFoldDB" id="A0A433J3P9"/>
<proteinExistence type="predicted"/>
<comment type="subcellular location">
    <subcellularLocation>
        <location evidence="1">Secreted</location>
    </subcellularLocation>
</comment>
<protein>
    <submittedName>
        <fullName evidence="3">Calcium-binding protein</fullName>
    </submittedName>
</protein>